<proteinExistence type="predicted"/>
<dbReference type="OrthoDB" id="3418622at2"/>
<organism evidence="1 2">
    <name type="scientific">Rhodoluna lacicola</name>
    <dbReference type="NCBI Taxonomy" id="529884"/>
    <lineage>
        <taxon>Bacteria</taxon>
        <taxon>Bacillati</taxon>
        <taxon>Actinomycetota</taxon>
        <taxon>Actinomycetes</taxon>
        <taxon>Micrococcales</taxon>
        <taxon>Microbacteriaceae</taxon>
        <taxon>Luna cluster</taxon>
        <taxon>Luna-1 subcluster</taxon>
        <taxon>Rhodoluna</taxon>
    </lineage>
</organism>
<dbReference type="EMBL" id="CP007490">
    <property type="protein sequence ID" value="AIC48068.1"/>
    <property type="molecule type" value="Genomic_DNA"/>
</dbReference>
<accession>A0A060JNA4</accession>
<reference evidence="1 2" key="1">
    <citation type="journal article" date="2014" name="Int. J. Syst. Evol. Microbiol.">
        <title>Rhodoluna lacicola gen. nov., sp. nov., a planktonic freshwater bacterium with stream-lined genome.</title>
        <authorList>
            <person name="Hahn M."/>
            <person name="Schmidt J."/>
            <person name="Taipale S.J."/>
            <person name="Doolittle W.F."/>
            <person name="Koll U."/>
        </authorList>
    </citation>
    <scope>NUCLEOTIDE SEQUENCE [LARGE SCALE GENOMIC DNA]</scope>
    <source>
        <strain evidence="1 2">MWH-Ta8</strain>
    </source>
</reference>
<gene>
    <name evidence="1" type="ORF">Rhola_00012760</name>
</gene>
<dbReference type="HOGENOM" id="CLU_067089_1_0_11"/>
<keyword evidence="2" id="KW-1185">Reference proteome</keyword>
<sequence length="227" mass="25500">MSSAFNRVVQKLDWPASVFTPARLSQYQAAMNGDPAGVLKLYSLNLQASAEMHLWLGLLEITLRNALIETLMPVERHEGFDPLLSIWADLSPAEKGAYKKAQNQAATKAKPGNFNALITELPFGFWRSLLSSKHQTSLWVTNFRWAFPGLRQKRRATVFSAVESAVELRNRIAHHEPIFNRHLGQDLAQVQQIIGWISPEALAWARANLPCEVIGVRWGEGENPTFT</sequence>
<dbReference type="KEGG" id="rla:Rhola_00012760"/>
<protein>
    <submittedName>
        <fullName evidence="1">Abi-like protein</fullName>
    </submittedName>
</protein>
<name>A0A060JNA4_9MICO</name>
<dbReference type="RefSeq" id="WP_038503233.1">
    <property type="nucleotide sequence ID" value="NZ_CP007490.1"/>
</dbReference>
<dbReference type="Proteomes" id="UP000067708">
    <property type="component" value="Chromosome"/>
</dbReference>
<dbReference type="STRING" id="529884.Rhola_00012760"/>
<dbReference type="AlphaFoldDB" id="A0A060JNA4"/>
<evidence type="ECO:0000313" key="1">
    <source>
        <dbReference type="EMBL" id="AIC48068.1"/>
    </source>
</evidence>
<dbReference type="eggNOG" id="ENOG5030XSH">
    <property type="taxonomic scope" value="Bacteria"/>
</dbReference>
<evidence type="ECO:0000313" key="2">
    <source>
        <dbReference type="Proteomes" id="UP000067708"/>
    </source>
</evidence>